<keyword evidence="6" id="KW-1185">Reference proteome</keyword>
<proteinExistence type="predicted"/>
<evidence type="ECO:0000313" key="5">
    <source>
        <dbReference type="EMBL" id="GLI55919.1"/>
    </source>
</evidence>
<evidence type="ECO:0000256" key="1">
    <source>
        <dbReference type="ARBA" id="ARBA00023015"/>
    </source>
</evidence>
<reference evidence="5" key="1">
    <citation type="submission" date="2022-12" db="EMBL/GenBank/DDBJ databases">
        <title>Reference genome sequencing for broad-spectrum identification of bacterial and archaeal isolates by mass spectrometry.</title>
        <authorList>
            <person name="Sekiguchi Y."/>
            <person name="Tourlousse D.M."/>
        </authorList>
    </citation>
    <scope>NUCLEOTIDE SEQUENCE</scope>
    <source>
        <strain evidence="5">10succ1</strain>
    </source>
</reference>
<organism evidence="5 6">
    <name type="scientific">Propionigenium maris DSM 9537</name>
    <dbReference type="NCBI Taxonomy" id="1123000"/>
    <lineage>
        <taxon>Bacteria</taxon>
        <taxon>Fusobacteriati</taxon>
        <taxon>Fusobacteriota</taxon>
        <taxon>Fusobacteriia</taxon>
        <taxon>Fusobacteriales</taxon>
        <taxon>Fusobacteriaceae</taxon>
        <taxon>Propionigenium</taxon>
    </lineage>
</organism>
<name>A0A9W6GL89_9FUSO</name>
<dbReference type="AlphaFoldDB" id="A0A9W6GL89"/>
<dbReference type="RefSeq" id="WP_281834731.1">
    <property type="nucleotide sequence ID" value="NZ_BSDY01000005.1"/>
</dbReference>
<protein>
    <submittedName>
        <fullName evidence="5">Crp/Fnr family transcriptional regulator</fullName>
    </submittedName>
</protein>
<feature type="domain" description="HTH crp-type" evidence="4">
    <location>
        <begin position="140"/>
        <end position="201"/>
    </location>
</feature>
<evidence type="ECO:0000313" key="6">
    <source>
        <dbReference type="Proteomes" id="UP001144471"/>
    </source>
</evidence>
<dbReference type="InterPro" id="IPR018490">
    <property type="entry name" value="cNMP-bd_dom_sf"/>
</dbReference>
<sequence length="210" mass="23745">MLEEKLLSVLTKIERDIFKERTLRREVLPKEDIDISSCPGLVVVREGRLRVYLTTESGREITLFNIPPGEICIMSSPCILWDSPFNIFIEASTQSIVEIIPKDLVETTKHKNSLFSAALLSLVGEKMGLILKIVDDLLVKRVDARIADLLMESGDIHNMSHEDIANHIGSSREVVSRTLKHMQADGVVDLRRKTVLIMDREQLQELILSS</sequence>
<dbReference type="Pfam" id="PF13545">
    <property type="entry name" value="HTH_Crp_2"/>
    <property type="match status" value="1"/>
</dbReference>
<dbReference type="Proteomes" id="UP001144471">
    <property type="component" value="Unassembled WGS sequence"/>
</dbReference>
<keyword evidence="2" id="KW-0238">DNA-binding</keyword>
<dbReference type="Gene3D" id="1.10.10.10">
    <property type="entry name" value="Winged helix-like DNA-binding domain superfamily/Winged helix DNA-binding domain"/>
    <property type="match status" value="1"/>
</dbReference>
<dbReference type="SMART" id="SM00419">
    <property type="entry name" value="HTH_CRP"/>
    <property type="match status" value="1"/>
</dbReference>
<keyword evidence="1" id="KW-0805">Transcription regulation</keyword>
<dbReference type="SUPFAM" id="SSF46785">
    <property type="entry name" value="Winged helix' DNA-binding domain"/>
    <property type="match status" value="1"/>
</dbReference>
<dbReference type="InterPro" id="IPR012318">
    <property type="entry name" value="HTH_CRP"/>
</dbReference>
<dbReference type="SUPFAM" id="SSF51206">
    <property type="entry name" value="cAMP-binding domain-like"/>
    <property type="match status" value="1"/>
</dbReference>
<dbReference type="InterPro" id="IPR036390">
    <property type="entry name" value="WH_DNA-bd_sf"/>
</dbReference>
<dbReference type="InterPro" id="IPR036388">
    <property type="entry name" value="WH-like_DNA-bd_sf"/>
</dbReference>
<dbReference type="GO" id="GO:0006355">
    <property type="term" value="P:regulation of DNA-templated transcription"/>
    <property type="evidence" value="ECO:0007669"/>
    <property type="project" value="InterPro"/>
</dbReference>
<dbReference type="Gene3D" id="2.60.120.10">
    <property type="entry name" value="Jelly Rolls"/>
    <property type="match status" value="1"/>
</dbReference>
<dbReference type="GO" id="GO:0003677">
    <property type="term" value="F:DNA binding"/>
    <property type="evidence" value="ECO:0007669"/>
    <property type="project" value="UniProtKB-KW"/>
</dbReference>
<evidence type="ECO:0000256" key="3">
    <source>
        <dbReference type="ARBA" id="ARBA00023163"/>
    </source>
</evidence>
<evidence type="ECO:0000256" key="2">
    <source>
        <dbReference type="ARBA" id="ARBA00023125"/>
    </source>
</evidence>
<evidence type="ECO:0000259" key="4">
    <source>
        <dbReference type="PROSITE" id="PS51063"/>
    </source>
</evidence>
<dbReference type="InterPro" id="IPR014710">
    <property type="entry name" value="RmlC-like_jellyroll"/>
</dbReference>
<dbReference type="PROSITE" id="PS51063">
    <property type="entry name" value="HTH_CRP_2"/>
    <property type="match status" value="1"/>
</dbReference>
<dbReference type="EMBL" id="BSDY01000005">
    <property type="protein sequence ID" value="GLI55919.1"/>
    <property type="molecule type" value="Genomic_DNA"/>
</dbReference>
<comment type="caution">
    <text evidence="5">The sequence shown here is derived from an EMBL/GenBank/DDBJ whole genome shotgun (WGS) entry which is preliminary data.</text>
</comment>
<accession>A0A9W6GL89</accession>
<dbReference type="PRINTS" id="PR00034">
    <property type="entry name" value="HTHCRP"/>
</dbReference>
<keyword evidence="3" id="KW-0804">Transcription</keyword>
<gene>
    <name evidence="5" type="ORF">PM10SUCC1_14330</name>
</gene>